<evidence type="ECO:0008006" key="3">
    <source>
        <dbReference type="Google" id="ProtNLM"/>
    </source>
</evidence>
<comment type="caution">
    <text evidence="1">The sequence shown here is derived from an EMBL/GenBank/DDBJ whole genome shotgun (WGS) entry which is preliminary data.</text>
</comment>
<evidence type="ECO:0000313" key="1">
    <source>
        <dbReference type="EMBL" id="GAA4072603.1"/>
    </source>
</evidence>
<sequence>MATDLYGHLASRLHIASCDAVSHLQTMTHAYDVLYSAFDAADFTGSRELRPTAAAALRPGGRLVFSTLAHHLTGSPAQPAS</sequence>
<dbReference type="EMBL" id="BAAAZY010000013">
    <property type="protein sequence ID" value="GAA4072603.1"/>
    <property type="molecule type" value="Genomic_DNA"/>
</dbReference>
<dbReference type="SUPFAM" id="SSF53335">
    <property type="entry name" value="S-adenosyl-L-methionine-dependent methyltransferases"/>
    <property type="match status" value="1"/>
</dbReference>
<dbReference type="Proteomes" id="UP001499984">
    <property type="component" value="Unassembled WGS sequence"/>
</dbReference>
<gene>
    <name evidence="1" type="ORF">GCM10022233_57260</name>
</gene>
<accession>A0ABP7VQW0</accession>
<keyword evidence="2" id="KW-1185">Reference proteome</keyword>
<organism evidence="1 2">
    <name type="scientific">Streptomyces shaanxiensis</name>
    <dbReference type="NCBI Taxonomy" id="653357"/>
    <lineage>
        <taxon>Bacteria</taxon>
        <taxon>Bacillati</taxon>
        <taxon>Actinomycetota</taxon>
        <taxon>Actinomycetes</taxon>
        <taxon>Kitasatosporales</taxon>
        <taxon>Streptomycetaceae</taxon>
        <taxon>Streptomyces</taxon>
    </lineage>
</organism>
<protein>
    <recommendedName>
        <fullName evidence="3">Class I SAM-dependent methyltransferase</fullName>
    </recommendedName>
</protein>
<dbReference type="InterPro" id="IPR029063">
    <property type="entry name" value="SAM-dependent_MTases_sf"/>
</dbReference>
<name>A0ABP7VQW0_9ACTN</name>
<reference evidence="2" key="1">
    <citation type="journal article" date="2019" name="Int. J. Syst. Evol. Microbiol.">
        <title>The Global Catalogue of Microorganisms (GCM) 10K type strain sequencing project: providing services to taxonomists for standard genome sequencing and annotation.</title>
        <authorList>
            <consortium name="The Broad Institute Genomics Platform"/>
            <consortium name="The Broad Institute Genome Sequencing Center for Infectious Disease"/>
            <person name="Wu L."/>
            <person name="Ma J."/>
        </authorList>
    </citation>
    <scope>NUCLEOTIDE SEQUENCE [LARGE SCALE GENOMIC DNA]</scope>
    <source>
        <strain evidence="2">JCM 16925</strain>
    </source>
</reference>
<proteinExistence type="predicted"/>
<dbReference type="Gene3D" id="3.40.50.150">
    <property type="entry name" value="Vaccinia Virus protein VP39"/>
    <property type="match status" value="1"/>
</dbReference>
<evidence type="ECO:0000313" key="2">
    <source>
        <dbReference type="Proteomes" id="UP001499984"/>
    </source>
</evidence>